<name>Q5AWB6_EMENI</name>
<organism evidence="1 2">
    <name type="scientific">Emericella nidulans (strain FGSC A4 / ATCC 38163 / CBS 112.46 / NRRL 194 / M139)</name>
    <name type="common">Aspergillus nidulans</name>
    <dbReference type="NCBI Taxonomy" id="227321"/>
    <lineage>
        <taxon>Eukaryota</taxon>
        <taxon>Fungi</taxon>
        <taxon>Dikarya</taxon>
        <taxon>Ascomycota</taxon>
        <taxon>Pezizomycotina</taxon>
        <taxon>Eurotiomycetes</taxon>
        <taxon>Eurotiomycetidae</taxon>
        <taxon>Eurotiales</taxon>
        <taxon>Aspergillaceae</taxon>
        <taxon>Aspergillus</taxon>
        <taxon>Aspergillus subgen. Nidulantes</taxon>
    </lineage>
</organism>
<evidence type="ECO:0000313" key="1">
    <source>
        <dbReference type="EMBL" id="CBF78425.1"/>
    </source>
</evidence>
<reference evidence="2" key="1">
    <citation type="journal article" date="2005" name="Nature">
        <title>Sequencing of Aspergillus nidulans and comparative analysis with A. fumigatus and A. oryzae.</title>
        <authorList>
            <person name="Galagan J.E."/>
            <person name="Calvo S.E."/>
            <person name="Cuomo C."/>
            <person name="Ma L.J."/>
            <person name="Wortman J.R."/>
            <person name="Batzoglou S."/>
            <person name="Lee S.I."/>
            <person name="Basturkmen M."/>
            <person name="Spevak C.C."/>
            <person name="Clutterbuck J."/>
            <person name="Kapitonov V."/>
            <person name="Jurka J."/>
            <person name="Scazzocchio C."/>
            <person name="Farman M."/>
            <person name="Butler J."/>
            <person name="Purcell S."/>
            <person name="Harris S."/>
            <person name="Braus G.H."/>
            <person name="Draht O."/>
            <person name="Busch S."/>
            <person name="D'Enfert C."/>
            <person name="Bouchier C."/>
            <person name="Goldman G.H."/>
            <person name="Bell-Pedersen D."/>
            <person name="Griffiths-Jones S."/>
            <person name="Doonan J.H."/>
            <person name="Yu J."/>
            <person name="Vienken K."/>
            <person name="Pain A."/>
            <person name="Freitag M."/>
            <person name="Selker E.U."/>
            <person name="Archer D.B."/>
            <person name="Penalva M.A."/>
            <person name="Oakley B.R."/>
            <person name="Momany M."/>
            <person name="Tanaka T."/>
            <person name="Kumagai T."/>
            <person name="Asai K."/>
            <person name="Machida M."/>
            <person name="Nierman W.C."/>
            <person name="Denning D.W."/>
            <person name="Caddick M."/>
            <person name="Hynes M."/>
            <person name="Paoletti M."/>
            <person name="Fischer R."/>
            <person name="Miller B."/>
            <person name="Dyer P."/>
            <person name="Sachs M.S."/>
            <person name="Osmani S.A."/>
            <person name="Birren B.W."/>
        </authorList>
    </citation>
    <scope>NUCLEOTIDE SEQUENCE [LARGE SCALE GENOMIC DNA]</scope>
    <source>
        <strain evidence="2">FGSC A4 / ATCC 38163 / CBS 112.46 / NRRL 194 / M139</strain>
    </source>
</reference>
<dbReference type="EMBL" id="BN001304">
    <property type="protein sequence ID" value="CBF78425.1"/>
    <property type="molecule type" value="Genomic_DNA"/>
</dbReference>
<evidence type="ECO:0000313" key="2">
    <source>
        <dbReference type="Proteomes" id="UP000000560"/>
    </source>
</evidence>
<sequence length="385" mass="42193">MTTKIANCLHHTPSRIHIWNSDNLLIDQRSQEPSLEHHRPRQDCASGNAAILQNVKAIGKLLGSRSSSMLAWGKDHVPPKRMLSEEQCELSYVNDSPPLNVPESSNATSRQLPESLMCGNKMEHPSNRIHFSRSNDRLKACTCPSPEKGPLCVAPSVVTTITSGDVDFAAQKTSLPSKIMEWASGLEKQATNILQGPYTLYVGTFTTSPDLNTSSSDVGLTGDAGVDHIATTSNPKETGMAIEYSSTVMTEVELVPGATEKTIIRSPTVFQTSDNDPNSRAPMMCSTEQGDRDRIHVLEAKRDALARRKASIEKAIYELEWKPQQCSPYNAISREEVKKTTTSLKSELADITKEEHDVGLTLYRALKSHDESSGGSGSTSLWSRI</sequence>
<gene>
    <name evidence="1" type="ORF">ANIA_07414</name>
</gene>
<proteinExistence type="predicted"/>
<dbReference type="OMA" id="KIMEWAS"/>
<keyword evidence="2" id="KW-1185">Reference proteome</keyword>
<dbReference type="Proteomes" id="UP000000560">
    <property type="component" value="Chromosome IV"/>
</dbReference>
<dbReference type="KEGG" id="ani:ANIA_07414"/>
<dbReference type="AlphaFoldDB" id="Q5AWB6"/>
<accession>C8VCC8</accession>
<reference evidence="2" key="2">
    <citation type="journal article" date="2009" name="Fungal Genet. Biol.">
        <title>The 2008 update of the Aspergillus nidulans genome annotation: a community effort.</title>
        <authorList>
            <person name="Wortman J.R."/>
            <person name="Gilsenan J.M."/>
            <person name="Joardar V."/>
            <person name="Deegan J."/>
            <person name="Clutterbuck J."/>
            <person name="Andersen M.R."/>
            <person name="Archer D."/>
            <person name="Bencina M."/>
            <person name="Braus G."/>
            <person name="Coutinho P."/>
            <person name="von Dohren H."/>
            <person name="Doonan J."/>
            <person name="Driessen A.J."/>
            <person name="Durek P."/>
            <person name="Espeso E."/>
            <person name="Fekete E."/>
            <person name="Flipphi M."/>
            <person name="Estrada C.G."/>
            <person name="Geysens S."/>
            <person name="Goldman G."/>
            <person name="de Groot P.W."/>
            <person name="Hansen K."/>
            <person name="Harris S.D."/>
            <person name="Heinekamp T."/>
            <person name="Helmstaedt K."/>
            <person name="Henrissat B."/>
            <person name="Hofmann G."/>
            <person name="Homan T."/>
            <person name="Horio T."/>
            <person name="Horiuchi H."/>
            <person name="James S."/>
            <person name="Jones M."/>
            <person name="Karaffa L."/>
            <person name="Karanyi Z."/>
            <person name="Kato M."/>
            <person name="Keller N."/>
            <person name="Kelly D.E."/>
            <person name="Kiel J.A."/>
            <person name="Kim J.M."/>
            <person name="van der Klei I.J."/>
            <person name="Klis F.M."/>
            <person name="Kovalchuk A."/>
            <person name="Krasevec N."/>
            <person name="Kubicek C.P."/>
            <person name="Liu B."/>
            <person name="Maccabe A."/>
            <person name="Meyer V."/>
            <person name="Mirabito P."/>
            <person name="Miskei M."/>
            <person name="Mos M."/>
            <person name="Mullins J."/>
            <person name="Nelson D.R."/>
            <person name="Nielsen J."/>
            <person name="Oakley B.R."/>
            <person name="Osmani S.A."/>
            <person name="Pakula T."/>
            <person name="Paszewski A."/>
            <person name="Paulsen I."/>
            <person name="Pilsyk S."/>
            <person name="Pocsi I."/>
            <person name="Punt P.J."/>
            <person name="Ram A.F."/>
            <person name="Ren Q."/>
            <person name="Robellet X."/>
            <person name="Robson G."/>
            <person name="Seiboth B."/>
            <person name="van Solingen P."/>
            <person name="Specht T."/>
            <person name="Sun J."/>
            <person name="Taheri-Talesh N."/>
            <person name="Takeshita N."/>
            <person name="Ussery D."/>
            <person name="vanKuyk P.A."/>
            <person name="Visser H."/>
            <person name="van de Vondervoort P.J."/>
            <person name="de Vries R.P."/>
            <person name="Walton J."/>
            <person name="Xiang X."/>
            <person name="Xiong Y."/>
            <person name="Zeng A.P."/>
            <person name="Brandt B.W."/>
            <person name="Cornell M.J."/>
            <person name="van den Hondel C.A."/>
            <person name="Visser J."/>
            <person name="Oliver S.G."/>
            <person name="Turner G."/>
        </authorList>
    </citation>
    <scope>GENOME REANNOTATION</scope>
    <source>
        <strain evidence="2">FGSC A4 / ATCC 38163 / CBS 112.46 / NRRL 194 / M139</strain>
    </source>
</reference>
<dbReference type="GeneID" id="2869807"/>
<dbReference type="HOGENOM" id="CLU_717678_0_0_1"/>
<dbReference type="PANTHER" id="PTHR42023:SF1">
    <property type="entry name" value="BHLH DOMAIN-CONTAINING PROTEIN"/>
    <property type="match status" value="1"/>
</dbReference>
<dbReference type="RefSeq" id="XP_680683.1">
    <property type="nucleotide sequence ID" value="XM_675591.1"/>
</dbReference>
<dbReference type="OrthoDB" id="4507572at2759"/>
<accession>Q5AWB6</accession>
<dbReference type="PANTHER" id="PTHR42023">
    <property type="entry name" value="BHLH DOMAIN-CONTAINING PROTEIN"/>
    <property type="match status" value="1"/>
</dbReference>
<protein>
    <submittedName>
        <fullName evidence="1">Uncharacterized protein</fullName>
    </submittedName>
</protein>
<dbReference type="InParanoid" id="Q5AWB6"/>